<organism evidence="1 2">
    <name type="scientific">Emticicia aquatilis</name>
    <dbReference type="NCBI Taxonomy" id="1537369"/>
    <lineage>
        <taxon>Bacteria</taxon>
        <taxon>Pseudomonadati</taxon>
        <taxon>Bacteroidota</taxon>
        <taxon>Cytophagia</taxon>
        <taxon>Cytophagales</taxon>
        <taxon>Leadbetterellaceae</taxon>
        <taxon>Emticicia</taxon>
    </lineage>
</organism>
<gene>
    <name evidence="1" type="ORF">GCM10011514_10610</name>
</gene>
<reference evidence="1" key="2">
    <citation type="submission" date="2020-09" db="EMBL/GenBank/DDBJ databases">
        <authorList>
            <person name="Sun Q."/>
            <person name="Zhou Y."/>
        </authorList>
    </citation>
    <scope>NUCLEOTIDE SEQUENCE</scope>
    <source>
        <strain evidence="1">CGMCC 1.15958</strain>
    </source>
</reference>
<evidence type="ECO:0000313" key="1">
    <source>
        <dbReference type="EMBL" id="GGD48437.1"/>
    </source>
</evidence>
<dbReference type="RefSeq" id="WP_188765001.1">
    <property type="nucleotide sequence ID" value="NZ_BMKK01000002.1"/>
</dbReference>
<dbReference type="AlphaFoldDB" id="A0A916YK46"/>
<reference evidence="1" key="1">
    <citation type="journal article" date="2014" name="Int. J. Syst. Evol. Microbiol.">
        <title>Complete genome sequence of Corynebacterium casei LMG S-19264T (=DSM 44701T), isolated from a smear-ripened cheese.</title>
        <authorList>
            <consortium name="US DOE Joint Genome Institute (JGI-PGF)"/>
            <person name="Walter F."/>
            <person name="Albersmeier A."/>
            <person name="Kalinowski J."/>
            <person name="Ruckert C."/>
        </authorList>
    </citation>
    <scope>NUCLEOTIDE SEQUENCE</scope>
    <source>
        <strain evidence="1">CGMCC 1.15958</strain>
    </source>
</reference>
<evidence type="ECO:0000313" key="2">
    <source>
        <dbReference type="Proteomes" id="UP000609064"/>
    </source>
</evidence>
<accession>A0A916YK46</accession>
<keyword evidence="2" id="KW-1185">Reference proteome</keyword>
<proteinExistence type="predicted"/>
<protein>
    <submittedName>
        <fullName evidence="1">Uncharacterized protein</fullName>
    </submittedName>
</protein>
<sequence length="186" mass="21892">MEKEVRIAKIKIDEEIVKNVRVTVENLNKINGDAIIPTLSEKDKTHLKSVFVNGKLTQKVEKLSMKMFTETALNYFIKHKIDPRFFDDNDSIANQVVRLRNQIFSFLQVQERQHIMPINTVLAELKKRETDKLINENKQISRQTLAYLVSFTTLFFETLDMTKDEVEAIKARLDLFYKEAFKHLEE</sequence>
<comment type="caution">
    <text evidence="1">The sequence shown here is derived from an EMBL/GenBank/DDBJ whole genome shotgun (WGS) entry which is preliminary data.</text>
</comment>
<name>A0A916YK46_9BACT</name>
<dbReference type="EMBL" id="BMKK01000002">
    <property type="protein sequence ID" value="GGD48437.1"/>
    <property type="molecule type" value="Genomic_DNA"/>
</dbReference>
<dbReference type="Proteomes" id="UP000609064">
    <property type="component" value="Unassembled WGS sequence"/>
</dbReference>